<evidence type="ECO:0000256" key="6">
    <source>
        <dbReference type="ARBA" id="ARBA00023012"/>
    </source>
</evidence>
<keyword evidence="7" id="KW-1133">Transmembrane helix</keyword>
<reference evidence="10" key="1">
    <citation type="submission" date="2016-10" db="EMBL/GenBank/DDBJ databases">
        <authorList>
            <person name="Varghese N."/>
            <person name="Submissions S."/>
        </authorList>
    </citation>
    <scope>NUCLEOTIDE SEQUENCE [LARGE SCALE GENOMIC DNA]</scope>
    <source>
        <strain evidence="10">Gh-105</strain>
    </source>
</reference>
<dbReference type="AlphaFoldDB" id="A0A1I2X5U0"/>
<dbReference type="InterPro" id="IPR050428">
    <property type="entry name" value="TCS_sensor_his_kinase"/>
</dbReference>
<keyword evidence="3" id="KW-0597">Phosphoprotein</keyword>
<keyword evidence="6" id="KW-0902">Two-component regulatory system</keyword>
<dbReference type="PANTHER" id="PTHR45436">
    <property type="entry name" value="SENSOR HISTIDINE KINASE YKOH"/>
    <property type="match status" value="1"/>
</dbReference>
<evidence type="ECO:0000256" key="1">
    <source>
        <dbReference type="ARBA" id="ARBA00000085"/>
    </source>
</evidence>
<dbReference type="SMART" id="SM00304">
    <property type="entry name" value="HAMP"/>
    <property type="match status" value="1"/>
</dbReference>
<proteinExistence type="predicted"/>
<accession>A0A1I2X5U0</accession>
<keyword evidence="4" id="KW-0808">Transferase</keyword>
<name>A0A1I2X5U0_9HYPH</name>
<dbReference type="SUPFAM" id="SSF158472">
    <property type="entry name" value="HAMP domain-like"/>
    <property type="match status" value="1"/>
</dbReference>
<dbReference type="GO" id="GO:0005886">
    <property type="term" value="C:plasma membrane"/>
    <property type="evidence" value="ECO:0007669"/>
    <property type="project" value="TreeGrafter"/>
</dbReference>
<comment type="catalytic activity">
    <reaction evidence="1">
        <text>ATP + protein L-histidine = ADP + protein N-phospho-L-histidine.</text>
        <dbReference type="EC" id="2.7.13.3"/>
    </reaction>
</comment>
<dbReference type="InterPro" id="IPR003660">
    <property type="entry name" value="HAMP_dom"/>
</dbReference>
<feature type="transmembrane region" description="Helical" evidence="7">
    <location>
        <begin position="153"/>
        <end position="176"/>
    </location>
</feature>
<dbReference type="PANTHER" id="PTHR45436:SF8">
    <property type="entry name" value="HISTIDINE KINASE"/>
    <property type="match status" value="1"/>
</dbReference>
<evidence type="ECO:0000259" key="8">
    <source>
        <dbReference type="PROSITE" id="PS50885"/>
    </source>
</evidence>
<organism evidence="9 10">
    <name type="scientific">Methylobacterium gossipiicola</name>
    <dbReference type="NCBI Taxonomy" id="582675"/>
    <lineage>
        <taxon>Bacteria</taxon>
        <taxon>Pseudomonadati</taxon>
        <taxon>Pseudomonadota</taxon>
        <taxon>Alphaproteobacteria</taxon>
        <taxon>Hyphomicrobiales</taxon>
        <taxon>Methylobacteriaceae</taxon>
        <taxon>Methylobacterium</taxon>
    </lineage>
</organism>
<dbReference type="Pfam" id="PF00672">
    <property type="entry name" value="HAMP"/>
    <property type="match status" value="1"/>
</dbReference>
<dbReference type="EMBL" id="FOPM01000033">
    <property type="protein sequence ID" value="SFH08904.1"/>
    <property type="molecule type" value="Genomic_DNA"/>
</dbReference>
<evidence type="ECO:0000256" key="7">
    <source>
        <dbReference type="SAM" id="Phobius"/>
    </source>
</evidence>
<feature type="domain" description="HAMP" evidence="8">
    <location>
        <begin position="177"/>
        <end position="230"/>
    </location>
</feature>
<keyword evidence="5" id="KW-0418">Kinase</keyword>
<dbReference type="GO" id="GO:0004673">
    <property type="term" value="F:protein histidine kinase activity"/>
    <property type="evidence" value="ECO:0007669"/>
    <property type="project" value="UniProtKB-EC"/>
</dbReference>
<evidence type="ECO:0000313" key="10">
    <source>
        <dbReference type="Proteomes" id="UP000199229"/>
    </source>
</evidence>
<keyword evidence="10" id="KW-1185">Reference proteome</keyword>
<dbReference type="EC" id="2.7.13.3" evidence="2"/>
<evidence type="ECO:0000256" key="4">
    <source>
        <dbReference type="ARBA" id="ARBA00022679"/>
    </source>
</evidence>
<keyword evidence="7" id="KW-0472">Membrane</keyword>
<dbReference type="PROSITE" id="PS50885">
    <property type="entry name" value="HAMP"/>
    <property type="match status" value="1"/>
</dbReference>
<evidence type="ECO:0000313" key="9">
    <source>
        <dbReference type="EMBL" id="SFH08904.1"/>
    </source>
</evidence>
<dbReference type="Proteomes" id="UP000199229">
    <property type="component" value="Unassembled WGS sequence"/>
</dbReference>
<dbReference type="GO" id="GO:0000160">
    <property type="term" value="P:phosphorelay signal transduction system"/>
    <property type="evidence" value="ECO:0007669"/>
    <property type="project" value="UniProtKB-KW"/>
</dbReference>
<protein>
    <recommendedName>
        <fullName evidence="2">histidine kinase</fullName>
        <ecNumber evidence="2">2.7.13.3</ecNumber>
    </recommendedName>
</protein>
<dbReference type="STRING" id="582675.SAMN05192565_13316"/>
<keyword evidence="7" id="KW-0812">Transmembrane</keyword>
<gene>
    <name evidence="9" type="ORF">SAMN05192565_13316</name>
</gene>
<evidence type="ECO:0000256" key="3">
    <source>
        <dbReference type="ARBA" id="ARBA00022553"/>
    </source>
</evidence>
<dbReference type="Gene3D" id="6.10.340.10">
    <property type="match status" value="1"/>
</dbReference>
<feature type="transmembrane region" description="Helical" evidence="7">
    <location>
        <begin position="12"/>
        <end position="33"/>
    </location>
</feature>
<evidence type="ECO:0000256" key="5">
    <source>
        <dbReference type="ARBA" id="ARBA00022777"/>
    </source>
</evidence>
<dbReference type="RefSeq" id="WP_244528870.1">
    <property type="nucleotide sequence ID" value="NZ_FOPM01000033.1"/>
</dbReference>
<evidence type="ECO:0000256" key="2">
    <source>
        <dbReference type="ARBA" id="ARBA00012438"/>
    </source>
</evidence>
<dbReference type="CDD" id="cd06225">
    <property type="entry name" value="HAMP"/>
    <property type="match status" value="1"/>
</dbReference>
<sequence>MSRLTRSFAFRWALGIALWSTLLSLLLFAFVYWQTAAFMQDELNQVLRHEVRYAAQDPGQAATRIETWISEDLHSVHFAGLFAADGTRLAGNLDARPTGLPLDGEVRRIGTQVAIAGRRLHEDLWSAAMTSSDGSVVVVAHDTDEIDRAKATVIRALGLALVPTLAFSILGGVLLAGRAKRRLASTEAAVARVMRGDLRQRLPVGEAGDEFDRLARDVNGMLDEIERLVEELP</sequence>